<protein>
    <submittedName>
        <fullName evidence="1">Uncharacterized protein</fullName>
    </submittedName>
</protein>
<sequence>MKNKEFTKVYEGLQSLIRVAMGDSVSNDTYFEFKKYFRYPGELLERMEQYGYGSADDYLSAIAALRWAKNRKLDISEMCVGTQLEDFLKKAEEKGKEENDLLLLYSVICYENDATEITGDDLATLLDAAKENTQESVVYFLKKILDDRIHHWNLQGYVDKFLLASKILVLKMDSISSLAQEDVCECADFFMDLMEVSYALKHISEQFSLSIKENMGAASDIILVFSDLYKEPVKKSYEKKLLEAGFSNMDILNLNMGIWYVYERTTELYVSSEIKWWRLAKRWFQSLFLQDKEVPFDGNRLMNLFDKKMPRKIDGEDLAPKFLLAGFAHGIPCVNNSYLLFYILTMYGSYRHSSERVNQLSLWESICTNHPFRIDSEDELEWMRGLLGYEWNSRDKYFMQRIYVLLLRKYVNEQKRLEEKESILKEMFGYEVKEIIYKNMVMFSREAMDKLFESGYLSFDDFVKKGSRGSIEKYLSSLNKRYILIWLSDFCKKNNCIFNDTWITYFKESFNNSWMISFAYGKVNHADAEEILSSYTAEEQGLLLGLVCEICARIPGICDLDDLMAGFISNPMIRSIIGEDLSEQWHQELLKRNYRWIDAVQKDYLPAEEYNAWILEKEQKKKQEKIERVHAAINELKEDTLAELGDITSNDKFLVAILEKAKYCADNTELKAYIGLIYEHCPGKVFLNKDDVLLALYFIKGCYSAGVVTYLELVNFIKNIREKTNE</sequence>
<name>A0A6L8T9A4_9FIRM</name>
<evidence type="ECO:0000313" key="2">
    <source>
        <dbReference type="Proteomes" id="UP000477285"/>
    </source>
</evidence>
<reference evidence="1 2" key="1">
    <citation type="journal article" date="2019" name="Nat. Med.">
        <title>A library of human gut bacterial isolates paired with longitudinal multiomics data enables mechanistic microbiome research.</title>
        <authorList>
            <person name="Poyet M."/>
            <person name="Groussin M."/>
            <person name="Gibbons S.M."/>
            <person name="Avila-Pacheco J."/>
            <person name="Jiang X."/>
            <person name="Kearney S.M."/>
            <person name="Perrotta A.R."/>
            <person name="Berdy B."/>
            <person name="Zhao S."/>
            <person name="Lieberman T.D."/>
            <person name="Swanson P.K."/>
            <person name="Smith M."/>
            <person name="Roesemann S."/>
            <person name="Alexander J.E."/>
            <person name="Rich S.A."/>
            <person name="Livny J."/>
            <person name="Vlamakis H."/>
            <person name="Clish C."/>
            <person name="Bullock K."/>
            <person name="Deik A."/>
            <person name="Scott J."/>
            <person name="Pierce K.A."/>
            <person name="Xavier R.J."/>
            <person name="Alm E.J."/>
        </authorList>
    </citation>
    <scope>NUCLEOTIDE SEQUENCE [LARGE SCALE GENOMIC DNA]</scope>
    <source>
        <strain evidence="1 2">BIOML-A1</strain>
    </source>
</reference>
<gene>
    <name evidence="1" type="ORF">GT728_20175</name>
</gene>
<proteinExistence type="predicted"/>
<accession>A0A6L8T9A4</accession>
<dbReference type="AlphaFoldDB" id="A0A6L8T9A4"/>
<dbReference type="EMBL" id="WWVQ01000097">
    <property type="protein sequence ID" value="MZL35428.1"/>
    <property type="molecule type" value="Genomic_DNA"/>
</dbReference>
<dbReference type="Proteomes" id="UP000477285">
    <property type="component" value="Unassembled WGS sequence"/>
</dbReference>
<evidence type="ECO:0000313" key="1">
    <source>
        <dbReference type="EMBL" id="MZL35428.1"/>
    </source>
</evidence>
<comment type="caution">
    <text evidence="1">The sequence shown here is derived from an EMBL/GenBank/DDBJ whole genome shotgun (WGS) entry which is preliminary data.</text>
</comment>
<dbReference type="RefSeq" id="WP_161234432.1">
    <property type="nucleotide sequence ID" value="NZ_JADMTA010000030.1"/>
</dbReference>
<organism evidence="1 2">
    <name type="scientific">Blautia wexlerae</name>
    <dbReference type="NCBI Taxonomy" id="418240"/>
    <lineage>
        <taxon>Bacteria</taxon>
        <taxon>Bacillati</taxon>
        <taxon>Bacillota</taxon>
        <taxon>Clostridia</taxon>
        <taxon>Lachnospirales</taxon>
        <taxon>Lachnospiraceae</taxon>
        <taxon>Blautia</taxon>
    </lineage>
</organism>